<organism evidence="1 2">
    <name type="scientific">Cladophialophora immunda</name>
    <dbReference type="NCBI Taxonomy" id="569365"/>
    <lineage>
        <taxon>Eukaryota</taxon>
        <taxon>Fungi</taxon>
        <taxon>Dikarya</taxon>
        <taxon>Ascomycota</taxon>
        <taxon>Pezizomycotina</taxon>
        <taxon>Eurotiomycetes</taxon>
        <taxon>Chaetothyriomycetidae</taxon>
        <taxon>Chaetothyriales</taxon>
        <taxon>Herpotrichiellaceae</taxon>
        <taxon>Cladophialophora</taxon>
    </lineage>
</organism>
<protein>
    <submittedName>
        <fullName evidence="1">Uncharacterized protein</fullName>
    </submittedName>
</protein>
<dbReference type="HOGENOM" id="CLU_2170797_0_0_1"/>
<dbReference type="RefSeq" id="XP_016247368.1">
    <property type="nucleotide sequence ID" value="XM_016393949.1"/>
</dbReference>
<name>A0A0D2APV5_9EURO</name>
<dbReference type="AlphaFoldDB" id="A0A0D2APV5"/>
<keyword evidence="2" id="KW-1185">Reference proteome</keyword>
<gene>
    <name evidence="1" type="ORF">PV07_06918</name>
</gene>
<proteinExistence type="predicted"/>
<dbReference type="Proteomes" id="UP000054466">
    <property type="component" value="Unassembled WGS sequence"/>
</dbReference>
<dbReference type="EMBL" id="KN847043">
    <property type="protein sequence ID" value="KIW27152.1"/>
    <property type="molecule type" value="Genomic_DNA"/>
</dbReference>
<reference evidence="1 2" key="1">
    <citation type="submission" date="2015-01" db="EMBL/GenBank/DDBJ databases">
        <title>The Genome Sequence of Cladophialophora immunda CBS83496.</title>
        <authorList>
            <consortium name="The Broad Institute Genomics Platform"/>
            <person name="Cuomo C."/>
            <person name="de Hoog S."/>
            <person name="Gorbushina A."/>
            <person name="Stielow B."/>
            <person name="Teixiera M."/>
            <person name="Abouelleil A."/>
            <person name="Chapman S.B."/>
            <person name="Priest M."/>
            <person name="Young S.K."/>
            <person name="Wortman J."/>
            <person name="Nusbaum C."/>
            <person name="Birren B."/>
        </authorList>
    </citation>
    <scope>NUCLEOTIDE SEQUENCE [LARGE SCALE GENOMIC DNA]</scope>
    <source>
        <strain evidence="1 2">CBS 83496</strain>
    </source>
</reference>
<dbReference type="VEuPathDB" id="FungiDB:PV07_06918"/>
<evidence type="ECO:0000313" key="2">
    <source>
        <dbReference type="Proteomes" id="UP000054466"/>
    </source>
</evidence>
<accession>A0A0D2APV5</accession>
<sequence>MLSSGLAGQTVPSARMQDLLRCPSCLPPGCPPFSRPGSIKCSRQCCGGLVSGCQISLCLWIDFLRSVTHGWLRETRHPQIYHPERTYTAQSLVECRCYNDFTWHYLTTAA</sequence>
<evidence type="ECO:0000313" key="1">
    <source>
        <dbReference type="EMBL" id="KIW27152.1"/>
    </source>
</evidence>
<dbReference type="GeneID" id="27346112"/>